<dbReference type="PROSITE" id="PS50839">
    <property type="entry name" value="CHASE"/>
    <property type="match status" value="1"/>
</dbReference>
<dbReference type="InterPro" id="IPR000700">
    <property type="entry name" value="PAS-assoc_C"/>
</dbReference>
<dbReference type="PANTHER" id="PTHR44757">
    <property type="entry name" value="DIGUANYLATE CYCLASE DGCP"/>
    <property type="match status" value="1"/>
</dbReference>
<evidence type="ECO:0000256" key="1">
    <source>
        <dbReference type="ARBA" id="ARBA00004370"/>
    </source>
</evidence>
<protein>
    <submittedName>
        <fullName evidence="9">CHASE domain-containing protein</fullName>
    </submittedName>
</protein>
<feature type="domain" description="PAC" evidence="7">
    <location>
        <begin position="554"/>
        <end position="605"/>
    </location>
</feature>
<dbReference type="SMART" id="SM00091">
    <property type="entry name" value="PAS"/>
    <property type="match status" value="3"/>
</dbReference>
<comment type="subcellular location">
    <subcellularLocation>
        <location evidence="1">Membrane</location>
    </subcellularLocation>
</comment>
<organism evidence="9 10">
    <name type="scientific">Chitinibacter bivalviorum</name>
    <dbReference type="NCBI Taxonomy" id="2739434"/>
    <lineage>
        <taxon>Bacteria</taxon>
        <taxon>Pseudomonadati</taxon>
        <taxon>Pseudomonadota</taxon>
        <taxon>Betaproteobacteria</taxon>
        <taxon>Neisseriales</taxon>
        <taxon>Chitinibacteraceae</taxon>
        <taxon>Chitinibacter</taxon>
    </lineage>
</organism>
<gene>
    <name evidence="9" type="ORF">HQ393_16270</name>
</gene>
<dbReference type="InterPro" id="IPR006189">
    <property type="entry name" value="CHASE_dom"/>
</dbReference>
<dbReference type="InterPro" id="IPR000014">
    <property type="entry name" value="PAS"/>
</dbReference>
<dbReference type="PROSITE" id="PS50112">
    <property type="entry name" value="PAS"/>
    <property type="match status" value="2"/>
</dbReference>
<evidence type="ECO:0000313" key="9">
    <source>
        <dbReference type="EMBL" id="QLG89678.1"/>
    </source>
</evidence>
<feature type="domain" description="CHASE" evidence="8">
    <location>
        <begin position="151"/>
        <end position="245"/>
    </location>
</feature>
<dbReference type="Proteomes" id="UP000509597">
    <property type="component" value="Chromosome"/>
</dbReference>
<keyword evidence="10" id="KW-1185">Reference proteome</keyword>
<evidence type="ECO:0000313" key="10">
    <source>
        <dbReference type="Proteomes" id="UP000509597"/>
    </source>
</evidence>
<dbReference type="GO" id="GO:0003824">
    <property type="term" value="F:catalytic activity"/>
    <property type="evidence" value="ECO:0007669"/>
    <property type="project" value="UniProtKB-ARBA"/>
</dbReference>
<dbReference type="EMBL" id="CP058627">
    <property type="protein sequence ID" value="QLG89678.1"/>
    <property type="molecule type" value="Genomic_DNA"/>
</dbReference>
<keyword evidence="2 5" id="KW-0812">Transmembrane</keyword>
<keyword evidence="4 5" id="KW-0472">Membrane</keyword>
<dbReference type="InterPro" id="IPR052155">
    <property type="entry name" value="Biofilm_reg_signaling"/>
</dbReference>
<dbReference type="InterPro" id="IPR042240">
    <property type="entry name" value="CHASE_sf"/>
</dbReference>
<proteinExistence type="predicted"/>
<dbReference type="SUPFAM" id="SSF55785">
    <property type="entry name" value="PYP-like sensor domain (PAS domain)"/>
    <property type="match status" value="3"/>
</dbReference>
<dbReference type="Pfam" id="PF13426">
    <property type="entry name" value="PAS_9"/>
    <property type="match status" value="1"/>
</dbReference>
<dbReference type="GO" id="GO:0006355">
    <property type="term" value="P:regulation of DNA-templated transcription"/>
    <property type="evidence" value="ECO:0007669"/>
    <property type="project" value="InterPro"/>
</dbReference>
<evidence type="ECO:0000256" key="4">
    <source>
        <dbReference type="ARBA" id="ARBA00023136"/>
    </source>
</evidence>
<evidence type="ECO:0000259" key="7">
    <source>
        <dbReference type="PROSITE" id="PS50113"/>
    </source>
</evidence>
<dbReference type="KEGG" id="chiz:HQ393_16270"/>
<dbReference type="Pfam" id="PF03924">
    <property type="entry name" value="CHASE"/>
    <property type="match status" value="1"/>
</dbReference>
<dbReference type="Gene3D" id="3.30.450.20">
    <property type="entry name" value="PAS domain"/>
    <property type="match status" value="2"/>
</dbReference>
<dbReference type="GO" id="GO:0016020">
    <property type="term" value="C:membrane"/>
    <property type="evidence" value="ECO:0007669"/>
    <property type="project" value="UniProtKB-SubCell"/>
</dbReference>
<keyword evidence="3 5" id="KW-1133">Transmembrane helix</keyword>
<dbReference type="PROSITE" id="PS51257">
    <property type="entry name" value="PROKAR_LIPOPROTEIN"/>
    <property type="match status" value="1"/>
</dbReference>
<dbReference type="AlphaFoldDB" id="A0A7H9BN77"/>
<dbReference type="RefSeq" id="WP_179356626.1">
    <property type="nucleotide sequence ID" value="NZ_CP058627.1"/>
</dbReference>
<dbReference type="InterPro" id="IPR035965">
    <property type="entry name" value="PAS-like_dom_sf"/>
</dbReference>
<accession>A0A7H9BN77</accession>
<evidence type="ECO:0000259" key="6">
    <source>
        <dbReference type="PROSITE" id="PS50112"/>
    </source>
</evidence>
<dbReference type="PROSITE" id="PS50113">
    <property type="entry name" value="PAC"/>
    <property type="match status" value="1"/>
</dbReference>
<dbReference type="CDD" id="cd00130">
    <property type="entry name" value="PAS"/>
    <property type="match status" value="2"/>
</dbReference>
<dbReference type="InterPro" id="IPR013767">
    <property type="entry name" value="PAS_fold"/>
</dbReference>
<name>A0A7H9BN77_9NEIS</name>
<dbReference type="NCBIfam" id="TIGR00229">
    <property type="entry name" value="sensory_box"/>
    <property type="match status" value="1"/>
</dbReference>
<reference evidence="9 10" key="1">
    <citation type="submission" date="2020-07" db="EMBL/GenBank/DDBJ databases">
        <title>Complete genome sequence of Chitinibacter sp. 2T18.</title>
        <authorList>
            <person name="Bae J.-W."/>
            <person name="Choi J.-W."/>
        </authorList>
    </citation>
    <scope>NUCLEOTIDE SEQUENCE [LARGE SCALE GENOMIC DNA]</scope>
    <source>
        <strain evidence="9 10">2T18</strain>
    </source>
</reference>
<evidence type="ECO:0000256" key="2">
    <source>
        <dbReference type="ARBA" id="ARBA00022692"/>
    </source>
</evidence>
<dbReference type="Gene3D" id="3.30.450.350">
    <property type="entry name" value="CHASE domain"/>
    <property type="match status" value="1"/>
</dbReference>
<evidence type="ECO:0000256" key="5">
    <source>
        <dbReference type="SAM" id="Phobius"/>
    </source>
</evidence>
<feature type="domain" description="PAS" evidence="6">
    <location>
        <begin position="606"/>
        <end position="679"/>
    </location>
</feature>
<dbReference type="GO" id="GO:0007165">
    <property type="term" value="P:signal transduction"/>
    <property type="evidence" value="ECO:0007669"/>
    <property type="project" value="UniProtKB-ARBA"/>
</dbReference>
<dbReference type="Pfam" id="PF00989">
    <property type="entry name" value="PAS"/>
    <property type="match status" value="1"/>
</dbReference>
<feature type="transmembrane region" description="Helical" evidence="5">
    <location>
        <begin position="12"/>
        <end position="32"/>
    </location>
</feature>
<dbReference type="PANTHER" id="PTHR44757:SF4">
    <property type="entry name" value="DIGUANYLATE CYCLASE DGCE-RELATED"/>
    <property type="match status" value="1"/>
</dbReference>
<feature type="domain" description="PAS" evidence="6">
    <location>
        <begin position="365"/>
        <end position="426"/>
    </location>
</feature>
<evidence type="ECO:0000256" key="3">
    <source>
        <dbReference type="ARBA" id="ARBA00022989"/>
    </source>
</evidence>
<dbReference type="SMART" id="SM01079">
    <property type="entry name" value="CHASE"/>
    <property type="match status" value="1"/>
</dbReference>
<evidence type="ECO:0000259" key="8">
    <source>
        <dbReference type="PROSITE" id="PS50839"/>
    </source>
</evidence>
<sequence>MKALAAFFYRYFVFFATLMLGCLVVFGSISLIQRQLLHAAQDRLDVLSTGQAGQLEARLVQQQEVLLGLQAAITLDPNLDRLQFYNLLLQSNVMYRHQGLLAIGLAHPVAPDQLAEHIAKARSDKRVAPLAYQNYKVEPLNEKSTMLLLDYLYPINRLTEQFLGNNLSESKALQDGLNLARDSGRMLASEIFTLPGHQRDAVFCLFAPIYSNLPAEPDVANRREHHVGTVIAFIRINPTLQPLEKTMQHYGLGWQLSDQGYALQTWANDHVASEISRQEVAVGHGVKQTSVQLVHLPARQWRLQINAYSELLDEHQNEWLILAAGVGFIFSLIIASLMQYLYQSRQWSLNILAQAQDEESELRAQMQLLSQAVDENHDPIVLRRADGRIVYANKAANLLFAPAGRGLLGKYEVILSQSEVGDIHHPASYLVPFKAAEDSVKQLQVLLQPIKNKALQTIASAMVVHDMTAWHEQMQELKNSNDRLLEMVNISSDWFWVQDSEFRFTEVAGGFFARLDFNPNFFIGKCRWELGSGGLSEQEWDEHRALLAARQPYRDFEYTSVIGRETLIFSVSGQPFYDEQGQFMGYRGIGRDITPIRHAQKALYSEQQRAQATLESIADGVITTDVFGRVDYLNPVASSLIGWELQAARGQMLSAIYQSVDRSSRLPLPELVSEVLKDGGEYHGSRRSMLLNKFGLNFQVEECAARIRDEQTRTIGAVLVFRDISNWRDLDERAELTLD</sequence>